<evidence type="ECO:0000313" key="1">
    <source>
        <dbReference type="EMBL" id="KAK7323221.1"/>
    </source>
</evidence>
<dbReference type="Proteomes" id="UP001367508">
    <property type="component" value="Unassembled WGS sequence"/>
</dbReference>
<dbReference type="InterPro" id="IPR040296">
    <property type="entry name" value="PSBT"/>
</dbReference>
<dbReference type="PANTHER" id="PTHR34940">
    <property type="entry name" value="PHOTOSYSTEM II 5 KDA PROTEIN, CHLOROPLASTIC"/>
    <property type="match status" value="1"/>
</dbReference>
<proteinExistence type="predicted"/>
<comment type="caution">
    <text evidence="1">The sequence shown here is derived from an EMBL/GenBank/DDBJ whole genome shotgun (WGS) entry which is preliminary data.</text>
</comment>
<gene>
    <name evidence="1" type="ORF">VNO77_26686</name>
</gene>
<dbReference type="PANTHER" id="PTHR34940:SF1">
    <property type="entry name" value="PHOTOSYSTEM II 5 KDA PROTEIN, CHLOROPLASTIC"/>
    <property type="match status" value="1"/>
</dbReference>
<name>A0AAN9KU09_CANGL</name>
<evidence type="ECO:0008006" key="3">
    <source>
        <dbReference type="Google" id="ProtNLM"/>
    </source>
</evidence>
<dbReference type="EMBL" id="JAYMYQ010000006">
    <property type="protein sequence ID" value="KAK7323221.1"/>
    <property type="molecule type" value="Genomic_DNA"/>
</dbReference>
<evidence type="ECO:0000313" key="2">
    <source>
        <dbReference type="Proteomes" id="UP001367508"/>
    </source>
</evidence>
<protein>
    <recommendedName>
        <fullName evidence="3">Photosystem II 5 kDa protein, chloroplastic</fullName>
    </recommendedName>
</protein>
<dbReference type="AlphaFoldDB" id="A0AAN9KU09"/>
<organism evidence="1 2">
    <name type="scientific">Canavalia gladiata</name>
    <name type="common">Sword bean</name>
    <name type="synonym">Dolichos gladiatus</name>
    <dbReference type="NCBI Taxonomy" id="3824"/>
    <lineage>
        <taxon>Eukaryota</taxon>
        <taxon>Viridiplantae</taxon>
        <taxon>Streptophyta</taxon>
        <taxon>Embryophyta</taxon>
        <taxon>Tracheophyta</taxon>
        <taxon>Spermatophyta</taxon>
        <taxon>Magnoliopsida</taxon>
        <taxon>eudicotyledons</taxon>
        <taxon>Gunneridae</taxon>
        <taxon>Pentapetalae</taxon>
        <taxon>rosids</taxon>
        <taxon>fabids</taxon>
        <taxon>Fabales</taxon>
        <taxon>Fabaceae</taxon>
        <taxon>Papilionoideae</taxon>
        <taxon>50 kb inversion clade</taxon>
        <taxon>NPAAA clade</taxon>
        <taxon>indigoferoid/millettioid clade</taxon>
        <taxon>Phaseoleae</taxon>
        <taxon>Canavalia</taxon>
    </lineage>
</organism>
<accession>A0AAN9KU09</accession>
<reference evidence="1 2" key="1">
    <citation type="submission" date="2024-01" db="EMBL/GenBank/DDBJ databases">
        <title>The genomes of 5 underutilized Papilionoideae crops provide insights into root nodulation and disease resistanc.</title>
        <authorList>
            <person name="Jiang F."/>
        </authorList>
    </citation>
    <scope>NUCLEOTIDE SEQUENCE [LARGE SCALE GENOMIC DNA]</scope>
    <source>
        <strain evidence="1">LVBAO_FW01</strain>
        <tissue evidence="1">Leaves</tissue>
    </source>
</reference>
<sequence length="142" mass="15284">MKHLHAPGPLGSIILSIIQRGNNSLEAARRLVQNLDYIAQMASFTMTASIPGCPTVTNRSAVATQRRLVVNAARTVEGENVSYDNDKVSNGRRNLMFAAATAAVCSVARMAMADEPKQGTPEAKKKYAPVCVTMPTARICHK</sequence>
<keyword evidence="2" id="KW-1185">Reference proteome</keyword>